<name>A0A918UAL6_9NEIS</name>
<evidence type="ECO:0008006" key="5">
    <source>
        <dbReference type="Google" id="ProtNLM"/>
    </source>
</evidence>
<keyword evidence="4" id="KW-1185">Reference proteome</keyword>
<dbReference type="Pfam" id="PF07510">
    <property type="entry name" value="GmrSD_C"/>
    <property type="match status" value="1"/>
</dbReference>
<proteinExistence type="predicted"/>
<feature type="domain" description="GmrSD restriction endonucleases N-terminal" evidence="1">
    <location>
        <begin position="5"/>
        <end position="183"/>
    </location>
</feature>
<dbReference type="PANTHER" id="PTHR35149:SF2">
    <property type="entry name" value="DUF262 DOMAIN-CONTAINING PROTEIN"/>
    <property type="match status" value="1"/>
</dbReference>
<dbReference type="Proteomes" id="UP000645257">
    <property type="component" value="Unassembled WGS sequence"/>
</dbReference>
<evidence type="ECO:0000313" key="4">
    <source>
        <dbReference type="Proteomes" id="UP000645257"/>
    </source>
</evidence>
<comment type="caution">
    <text evidence="3">The sequence shown here is derived from an EMBL/GenBank/DDBJ whole genome shotgun (WGS) entry which is preliminary data.</text>
</comment>
<protein>
    <recommendedName>
        <fullName evidence="5">DUF262 domain-containing protein</fullName>
    </recommendedName>
</protein>
<feature type="domain" description="GmrSD restriction endonucleases C-terminal" evidence="2">
    <location>
        <begin position="366"/>
        <end position="500"/>
    </location>
</feature>
<dbReference type="Pfam" id="PF03235">
    <property type="entry name" value="GmrSD_N"/>
    <property type="match status" value="1"/>
</dbReference>
<accession>A0A918UAL6</accession>
<reference evidence="3" key="2">
    <citation type="submission" date="2020-09" db="EMBL/GenBank/DDBJ databases">
        <authorList>
            <person name="Sun Q."/>
            <person name="Kim S."/>
        </authorList>
    </citation>
    <scope>NUCLEOTIDE SEQUENCE</scope>
    <source>
        <strain evidence="3">KCTC 32182</strain>
    </source>
</reference>
<sequence>MSKEKEYFLGSIVVTGPVERRYEVVDGQQRLTSVSLLISAIRDKFRDDNDHEAETSIRNDFLANVDRKTKEREPKLTLNEVDNELYQELLEDKHAIDALRYPRQSHKRLLAAADCMRKYIDEICEEAPDPEEALHDWLDYLESNLKVILVTAPDDSNAFVIFETLNDRGLELAISDLLKNYLFHRSGEKLEETKNRWLTMVATLESASDDPLVVTYLRHFAMSKYGLIREKDLFGVIKKKVTSKKAALQFSTELSNAAKTYAALINTDHELWSKYDANVRDAVSALNLLGMAQVRPLLLAILDKLEPKKVSAAFKKLVAVAVRFQIVGGAGGGTLERIYSDAARGVSEGKLTSIDDILKGFTTLPADSAFIAAFSVASISKQGLARFYLRMLETAAPGVSGELVPNANTDRVNLEHVLPLTLSDKWTKDWSADDAKAYQRRLGNMAIMAAKANSSLGNDEFSKKKLVLAKSQFSFTKLINEYEKWDISAIENRQLRMAEVAARIWSIK</sequence>
<organism evidence="3 4">
    <name type="scientific">Paludibacterium paludis</name>
    <dbReference type="NCBI Taxonomy" id="1225769"/>
    <lineage>
        <taxon>Bacteria</taxon>
        <taxon>Pseudomonadati</taxon>
        <taxon>Pseudomonadota</taxon>
        <taxon>Betaproteobacteria</taxon>
        <taxon>Neisseriales</taxon>
        <taxon>Chromobacteriaceae</taxon>
        <taxon>Paludibacterium</taxon>
    </lineage>
</organism>
<dbReference type="AlphaFoldDB" id="A0A918UAL6"/>
<gene>
    <name evidence="3" type="ORF">GCM10011289_23940</name>
</gene>
<evidence type="ECO:0000259" key="1">
    <source>
        <dbReference type="Pfam" id="PF03235"/>
    </source>
</evidence>
<dbReference type="PANTHER" id="PTHR35149">
    <property type="entry name" value="SLL5132 PROTEIN"/>
    <property type="match status" value="1"/>
</dbReference>
<dbReference type="EMBL" id="BMYX01000013">
    <property type="protein sequence ID" value="GGY19570.1"/>
    <property type="molecule type" value="Genomic_DNA"/>
</dbReference>
<evidence type="ECO:0000259" key="2">
    <source>
        <dbReference type="Pfam" id="PF07510"/>
    </source>
</evidence>
<dbReference type="InterPro" id="IPR011089">
    <property type="entry name" value="GmrSD_C"/>
</dbReference>
<reference evidence="3" key="1">
    <citation type="journal article" date="2014" name="Int. J. Syst. Evol. Microbiol.">
        <title>Complete genome sequence of Corynebacterium casei LMG S-19264T (=DSM 44701T), isolated from a smear-ripened cheese.</title>
        <authorList>
            <consortium name="US DOE Joint Genome Institute (JGI-PGF)"/>
            <person name="Walter F."/>
            <person name="Albersmeier A."/>
            <person name="Kalinowski J."/>
            <person name="Ruckert C."/>
        </authorList>
    </citation>
    <scope>NUCLEOTIDE SEQUENCE</scope>
    <source>
        <strain evidence="3">KCTC 32182</strain>
    </source>
</reference>
<dbReference type="InterPro" id="IPR004919">
    <property type="entry name" value="GmrSD_N"/>
</dbReference>
<evidence type="ECO:0000313" key="3">
    <source>
        <dbReference type="EMBL" id="GGY19570.1"/>
    </source>
</evidence>